<evidence type="ECO:0000256" key="6">
    <source>
        <dbReference type="SAM" id="MobiDB-lite"/>
    </source>
</evidence>
<feature type="non-terminal residue" evidence="9">
    <location>
        <position position="268"/>
    </location>
</feature>
<dbReference type="PANTHER" id="PTHR22807">
    <property type="entry name" value="NOP2 YEAST -RELATED NOL1/NOP2/FMU SUN DOMAIN-CONTAINING"/>
    <property type="match status" value="1"/>
</dbReference>
<feature type="compositionally biased region" description="Basic and acidic residues" evidence="6">
    <location>
        <begin position="245"/>
        <end position="257"/>
    </location>
</feature>
<dbReference type="PANTHER" id="PTHR22807:SF30">
    <property type="entry name" value="28S RRNA (CYTOSINE(4447)-C(5))-METHYLTRANSFERASE-RELATED"/>
    <property type="match status" value="1"/>
</dbReference>
<gene>
    <name evidence="9" type="primary">NOP2</name>
    <name evidence="9" type="ORF">TSPGSL018_28377</name>
</gene>
<dbReference type="GO" id="GO:0000470">
    <property type="term" value="P:maturation of LSU-rRNA"/>
    <property type="evidence" value="ECO:0007669"/>
    <property type="project" value="TreeGrafter"/>
</dbReference>
<evidence type="ECO:0000256" key="7">
    <source>
        <dbReference type="SAM" id="SignalP"/>
    </source>
</evidence>
<feature type="compositionally biased region" description="Basic residues" evidence="6">
    <location>
        <begin position="258"/>
        <end position="268"/>
    </location>
</feature>
<feature type="non-terminal residue" evidence="9">
    <location>
        <position position="1"/>
    </location>
</feature>
<sequence>NNAFLQKQLLLAAIDLCNAKSKTGGYVVYSTCSMMVEENENVINYALRKRDVKVVSTGVEFGKEGLIRFREHRFHPSCKLTRRFYPHMHNVDGFFVAKLKKLSNRKQAPGSAGKDEDEDMQEMGVEMNGAGNGAAESMEATARGKPSKKAEKKGQKKRKPSVEADSGELPPEQQKKPKKEPAIVRKAREELLQEMRQKKEAESTSKGAQGPVKLTDKTKKLKKIGASGGAPVGAKALPKKAGTAEPKKKNVQDSDKRKALKKKIKSRT</sequence>
<dbReference type="Gene3D" id="3.40.50.150">
    <property type="entry name" value="Vaccinia Virus protein VP39"/>
    <property type="match status" value="1"/>
</dbReference>
<feature type="domain" description="SAM-dependent MTase RsmB/NOP-type" evidence="8">
    <location>
        <begin position="1"/>
        <end position="102"/>
    </location>
</feature>
<evidence type="ECO:0000259" key="8">
    <source>
        <dbReference type="PROSITE" id="PS51686"/>
    </source>
</evidence>
<name>A0A061RSG6_9CHLO</name>
<keyword evidence="4 5" id="KW-0694">RNA-binding</keyword>
<protein>
    <submittedName>
        <fullName evidence="9">Ribosomal RNA methyltransferase Nop2</fullName>
    </submittedName>
</protein>
<feature type="chain" id="PRO_5001605951" evidence="7">
    <location>
        <begin position="20"/>
        <end position="268"/>
    </location>
</feature>
<dbReference type="GO" id="GO:0070475">
    <property type="term" value="P:rRNA base methylation"/>
    <property type="evidence" value="ECO:0007669"/>
    <property type="project" value="TreeGrafter"/>
</dbReference>
<reference evidence="9" key="1">
    <citation type="submission" date="2014-05" db="EMBL/GenBank/DDBJ databases">
        <title>The transcriptome of the halophilic microalga Tetraselmis sp. GSL018 isolated from the Great Salt Lake, Utah.</title>
        <authorList>
            <person name="Jinkerson R.E."/>
            <person name="D'Adamo S."/>
            <person name="Posewitz M.C."/>
        </authorList>
    </citation>
    <scope>NUCLEOTIDE SEQUENCE</scope>
    <source>
        <strain evidence="9">GSL018</strain>
    </source>
</reference>
<keyword evidence="7" id="KW-0732">Signal</keyword>
<evidence type="ECO:0000256" key="4">
    <source>
        <dbReference type="ARBA" id="ARBA00022884"/>
    </source>
</evidence>
<dbReference type="Pfam" id="PF01189">
    <property type="entry name" value="Methyltr_RsmB-F"/>
    <property type="match status" value="1"/>
</dbReference>
<evidence type="ECO:0000313" key="9">
    <source>
        <dbReference type="EMBL" id="JAC73615.1"/>
    </source>
</evidence>
<dbReference type="PRINTS" id="PR02008">
    <property type="entry name" value="RCMTFAMILY"/>
</dbReference>
<feature type="signal peptide" evidence="7">
    <location>
        <begin position="1"/>
        <end position="19"/>
    </location>
</feature>
<dbReference type="InterPro" id="IPR023267">
    <property type="entry name" value="RCMT"/>
</dbReference>
<organism evidence="9">
    <name type="scientific">Tetraselmis sp. GSL018</name>
    <dbReference type="NCBI Taxonomy" id="582737"/>
    <lineage>
        <taxon>Eukaryota</taxon>
        <taxon>Viridiplantae</taxon>
        <taxon>Chlorophyta</taxon>
        <taxon>core chlorophytes</taxon>
        <taxon>Chlorodendrophyceae</taxon>
        <taxon>Chlorodendrales</taxon>
        <taxon>Chlorodendraceae</taxon>
        <taxon>Tetraselmis</taxon>
    </lineage>
</organism>
<comment type="similarity">
    <text evidence="5">Belongs to the class I-like SAM-binding methyltransferase superfamily. RsmB/NOP family.</text>
</comment>
<dbReference type="PROSITE" id="PS51686">
    <property type="entry name" value="SAM_MT_RSMB_NOP"/>
    <property type="match status" value="1"/>
</dbReference>
<dbReference type="EMBL" id="GBEZ01012256">
    <property type="protein sequence ID" value="JAC73615.1"/>
    <property type="molecule type" value="Transcribed_RNA"/>
</dbReference>
<feature type="compositionally biased region" description="Basic and acidic residues" evidence="6">
    <location>
        <begin position="173"/>
        <end position="203"/>
    </location>
</feature>
<evidence type="ECO:0000256" key="1">
    <source>
        <dbReference type="ARBA" id="ARBA00022603"/>
    </source>
</evidence>
<dbReference type="GO" id="GO:0003723">
    <property type="term" value="F:RNA binding"/>
    <property type="evidence" value="ECO:0007669"/>
    <property type="project" value="UniProtKB-UniRule"/>
</dbReference>
<dbReference type="GO" id="GO:0009383">
    <property type="term" value="F:rRNA (cytosine-C5-)-methyltransferase activity"/>
    <property type="evidence" value="ECO:0007669"/>
    <property type="project" value="TreeGrafter"/>
</dbReference>
<feature type="region of interest" description="Disordered" evidence="6">
    <location>
        <begin position="127"/>
        <end position="268"/>
    </location>
</feature>
<feature type="active site" description="Nucleophile" evidence="5">
    <location>
        <position position="32"/>
    </location>
</feature>
<dbReference type="SUPFAM" id="SSF53335">
    <property type="entry name" value="S-adenosyl-L-methionine-dependent methyltransferases"/>
    <property type="match status" value="1"/>
</dbReference>
<evidence type="ECO:0000256" key="5">
    <source>
        <dbReference type="PROSITE-ProRule" id="PRU01023"/>
    </source>
</evidence>
<dbReference type="GO" id="GO:0005730">
    <property type="term" value="C:nucleolus"/>
    <property type="evidence" value="ECO:0007669"/>
    <property type="project" value="TreeGrafter"/>
</dbReference>
<comment type="caution">
    <text evidence="5">Lacks conserved residue(s) required for the propagation of feature annotation.</text>
</comment>
<dbReference type="AlphaFoldDB" id="A0A061RSG6"/>
<proteinExistence type="inferred from homology"/>
<dbReference type="InterPro" id="IPR029063">
    <property type="entry name" value="SAM-dependent_MTases_sf"/>
</dbReference>
<dbReference type="InterPro" id="IPR049560">
    <property type="entry name" value="MeTrfase_RsmB-F_NOP2_cat"/>
</dbReference>
<evidence type="ECO:0000256" key="2">
    <source>
        <dbReference type="ARBA" id="ARBA00022679"/>
    </source>
</evidence>
<keyword evidence="1 5" id="KW-0489">Methyltransferase</keyword>
<evidence type="ECO:0000256" key="3">
    <source>
        <dbReference type="ARBA" id="ARBA00022691"/>
    </source>
</evidence>
<keyword evidence="2 5" id="KW-0808">Transferase</keyword>
<dbReference type="InterPro" id="IPR001678">
    <property type="entry name" value="MeTrfase_RsmB-F_NOP2_dom"/>
</dbReference>
<accession>A0A061RSG6</accession>
<keyword evidence="3 5" id="KW-0949">S-adenosyl-L-methionine</keyword>